<dbReference type="EMBL" id="JAPDFW010000075">
    <property type="protein sequence ID" value="KAJ5073423.1"/>
    <property type="molecule type" value="Genomic_DNA"/>
</dbReference>
<reference evidence="2" key="1">
    <citation type="submission" date="2022-10" db="EMBL/GenBank/DDBJ databases">
        <title>Novel sulphate-reducing endosymbionts in the free-living metamonad Anaeramoeba.</title>
        <authorList>
            <person name="Jerlstrom-Hultqvist J."/>
            <person name="Cepicka I."/>
            <person name="Gallot-Lavallee L."/>
            <person name="Salas-Leiva D."/>
            <person name="Curtis B.A."/>
            <person name="Zahonova K."/>
            <person name="Pipaliya S."/>
            <person name="Dacks J."/>
            <person name="Roger A.J."/>
        </authorList>
    </citation>
    <scope>NUCLEOTIDE SEQUENCE</scope>
    <source>
        <strain evidence="2">BMAN</strain>
    </source>
</reference>
<comment type="caution">
    <text evidence="2">The sequence shown here is derived from an EMBL/GenBank/DDBJ whole genome shotgun (WGS) entry which is preliminary data.</text>
</comment>
<evidence type="ECO:0000256" key="1">
    <source>
        <dbReference type="SAM" id="MobiDB-lite"/>
    </source>
</evidence>
<feature type="region of interest" description="Disordered" evidence="1">
    <location>
        <begin position="156"/>
        <end position="183"/>
    </location>
</feature>
<proteinExistence type="predicted"/>
<feature type="compositionally biased region" description="Basic and acidic residues" evidence="1">
    <location>
        <begin position="249"/>
        <end position="280"/>
    </location>
</feature>
<keyword evidence="3" id="KW-1185">Reference proteome</keyword>
<dbReference type="Proteomes" id="UP001149090">
    <property type="component" value="Unassembled WGS sequence"/>
</dbReference>
<feature type="region of interest" description="Disordered" evidence="1">
    <location>
        <begin position="248"/>
        <end position="280"/>
    </location>
</feature>
<evidence type="ECO:0000313" key="2">
    <source>
        <dbReference type="EMBL" id="KAJ5073423.1"/>
    </source>
</evidence>
<evidence type="ECO:0000313" key="3">
    <source>
        <dbReference type="Proteomes" id="UP001149090"/>
    </source>
</evidence>
<sequence>MNFKELLESNKIVEFNQKITSSSIQSFNKLLELKDFKINNGDHWIKCLEWNSIEMIISEITNKNEEIKNQVNELLILIQNEYPAKELFFILMDCLKKHKESEIRITLLQILQKTLLTLPEKFIASFARNAFHTILFFVFTTDSLLKKLEEKIKHEKIEENDNQNENENDSDFESDFESDDDSEEKKNKETEFWLIYLPHLISFIEPFVTEKYLQNQEFKHLILFYLFQLLENPLLSQKIQLIQHHNHNHDHNHDHEHNHNHNHNHEHNHEHNHNHNHEHN</sequence>
<gene>
    <name evidence="2" type="ORF">M0811_08831</name>
</gene>
<dbReference type="AlphaFoldDB" id="A0A9Q0RBD4"/>
<accession>A0A9Q0RBD4</accession>
<feature type="compositionally biased region" description="Acidic residues" evidence="1">
    <location>
        <begin position="160"/>
        <end position="182"/>
    </location>
</feature>
<organism evidence="2 3">
    <name type="scientific">Anaeramoeba ignava</name>
    <name type="common">Anaerobic marine amoeba</name>
    <dbReference type="NCBI Taxonomy" id="1746090"/>
    <lineage>
        <taxon>Eukaryota</taxon>
        <taxon>Metamonada</taxon>
        <taxon>Anaeramoebidae</taxon>
        <taxon>Anaeramoeba</taxon>
    </lineage>
</organism>
<name>A0A9Q0RBD4_ANAIG</name>
<dbReference type="InterPro" id="IPR011989">
    <property type="entry name" value="ARM-like"/>
</dbReference>
<protein>
    <submittedName>
        <fullName evidence="2">Zinc transporter slc39a7</fullName>
    </submittedName>
</protein>
<dbReference type="Gene3D" id="1.25.10.10">
    <property type="entry name" value="Leucine-rich Repeat Variant"/>
    <property type="match status" value="1"/>
</dbReference>